<evidence type="ECO:0000256" key="6">
    <source>
        <dbReference type="ARBA" id="ARBA00022692"/>
    </source>
</evidence>
<dbReference type="GO" id="GO:0030295">
    <property type="term" value="F:protein kinase activator activity"/>
    <property type="evidence" value="ECO:0007669"/>
    <property type="project" value="TreeGrafter"/>
</dbReference>
<evidence type="ECO:0000256" key="12">
    <source>
        <dbReference type="ARBA" id="ARBA00023136"/>
    </source>
</evidence>
<keyword evidence="9" id="KW-0067">ATP-binding</keyword>
<protein>
    <recommendedName>
        <fullName evidence="3">histidine kinase</fullName>
        <ecNumber evidence="3">2.7.13.3</ecNumber>
    </recommendedName>
</protein>
<dbReference type="InterPro" id="IPR005467">
    <property type="entry name" value="His_kinase_dom"/>
</dbReference>
<dbReference type="GO" id="GO:0000156">
    <property type="term" value="F:phosphorelay response regulator activity"/>
    <property type="evidence" value="ECO:0007669"/>
    <property type="project" value="TreeGrafter"/>
</dbReference>
<dbReference type="GO" id="GO:0000155">
    <property type="term" value="F:phosphorelay sensor kinase activity"/>
    <property type="evidence" value="ECO:0007669"/>
    <property type="project" value="InterPro"/>
</dbReference>
<feature type="transmembrane region" description="Helical" evidence="13">
    <location>
        <begin position="27"/>
        <end position="45"/>
    </location>
</feature>
<dbReference type="GO" id="GO:0006355">
    <property type="term" value="P:regulation of DNA-templated transcription"/>
    <property type="evidence" value="ECO:0007669"/>
    <property type="project" value="InterPro"/>
</dbReference>
<dbReference type="InterPro" id="IPR013767">
    <property type="entry name" value="PAS_fold"/>
</dbReference>
<evidence type="ECO:0000256" key="1">
    <source>
        <dbReference type="ARBA" id="ARBA00000085"/>
    </source>
</evidence>
<keyword evidence="5" id="KW-0808">Transferase</keyword>
<dbReference type="EC" id="2.7.13.3" evidence="3"/>
<sequence>MTRFLATITNFGVGEETTDFEKLRIRLINIFALLAGVLALVFGTLNLTLGIYTQGFIIYTGVFILTVPTLYLNYNLKTKTAKLYLIGVGFIFIDAVVFRAVLNYENRYNEIFMVGYSTIIVVLLDNPGKLILFLLTAISTLIMITIRQLNAGLEITNDTIMAYLNTAVAFFCVYYFTAVYRNALLANVNKLKEYSSTLEIQEKEIIQQRDEIFKNRQLIRATIDSLPVFIGLLDMNGKYLIANSLYEKTFNIPVQEIETMHYTSVLPENILKIHEPLIIEGLKGNSPDFNEQVKMPDGRKIYTLGKYIPIFDAKKEQFALAVYVINITDLKVTEKKLIELNKTKNRLLSIISHDIRGPLNSLKGMMSIRDTMSEEEFEEFNNKLSIQLGKVTFNIDNLLNWAKTQMEGFKSKPEKVNIEKILEQNIDLYKEDLVAKNIALTSSHVVTSEAWVDQESLKLVVRNLLSNAIKFTPERGTIEIISSEGPDEIIIDIIDSGVGISEARIKELQAGAKSIKSESGTSGESGTGLGLSLSIDLIKLNHGKLMLTNNRTTGTTARIILPKNKS</sequence>
<dbReference type="PANTHER" id="PTHR42878:SF7">
    <property type="entry name" value="SENSOR HISTIDINE KINASE GLRK"/>
    <property type="match status" value="1"/>
</dbReference>
<evidence type="ECO:0000256" key="5">
    <source>
        <dbReference type="ARBA" id="ARBA00022679"/>
    </source>
</evidence>
<dbReference type="GO" id="GO:0016020">
    <property type="term" value="C:membrane"/>
    <property type="evidence" value="ECO:0007669"/>
    <property type="project" value="UniProtKB-SubCell"/>
</dbReference>
<dbReference type="InterPro" id="IPR000014">
    <property type="entry name" value="PAS"/>
</dbReference>
<dbReference type="NCBIfam" id="TIGR00229">
    <property type="entry name" value="sensory_box"/>
    <property type="match status" value="1"/>
</dbReference>
<evidence type="ECO:0000256" key="9">
    <source>
        <dbReference type="ARBA" id="ARBA00022840"/>
    </source>
</evidence>
<evidence type="ECO:0000313" key="16">
    <source>
        <dbReference type="Proteomes" id="UP000662783"/>
    </source>
</evidence>
<dbReference type="InterPro" id="IPR036097">
    <property type="entry name" value="HisK_dim/P_sf"/>
</dbReference>
<evidence type="ECO:0000256" key="3">
    <source>
        <dbReference type="ARBA" id="ARBA00012438"/>
    </source>
</evidence>
<dbReference type="InterPro" id="IPR035965">
    <property type="entry name" value="PAS-like_dom_sf"/>
</dbReference>
<evidence type="ECO:0000256" key="10">
    <source>
        <dbReference type="ARBA" id="ARBA00022989"/>
    </source>
</evidence>
<dbReference type="SMART" id="SM00091">
    <property type="entry name" value="PAS"/>
    <property type="match status" value="1"/>
</dbReference>
<dbReference type="Pfam" id="PF02518">
    <property type="entry name" value="HATPase_c"/>
    <property type="match status" value="1"/>
</dbReference>
<keyword evidence="10 13" id="KW-1133">Transmembrane helix</keyword>
<dbReference type="GO" id="GO:0007234">
    <property type="term" value="P:osmosensory signaling via phosphorelay pathway"/>
    <property type="evidence" value="ECO:0007669"/>
    <property type="project" value="TreeGrafter"/>
</dbReference>
<evidence type="ECO:0000259" key="14">
    <source>
        <dbReference type="PROSITE" id="PS50109"/>
    </source>
</evidence>
<feature type="transmembrane region" description="Helical" evidence="13">
    <location>
        <begin position="51"/>
        <end position="71"/>
    </location>
</feature>
<keyword evidence="8" id="KW-0418">Kinase</keyword>
<dbReference type="Gene3D" id="3.30.565.10">
    <property type="entry name" value="Histidine kinase-like ATPase, C-terminal domain"/>
    <property type="match status" value="1"/>
</dbReference>
<feature type="domain" description="Histidine kinase" evidence="14">
    <location>
        <begin position="350"/>
        <end position="565"/>
    </location>
</feature>
<dbReference type="Proteomes" id="UP000662783">
    <property type="component" value="Chromosome"/>
</dbReference>
<organism evidence="15 16">
    <name type="scientific">Fulvivirga lutea</name>
    <dbReference type="NCBI Taxonomy" id="2810512"/>
    <lineage>
        <taxon>Bacteria</taxon>
        <taxon>Pseudomonadati</taxon>
        <taxon>Bacteroidota</taxon>
        <taxon>Cytophagia</taxon>
        <taxon>Cytophagales</taxon>
        <taxon>Fulvivirgaceae</taxon>
        <taxon>Fulvivirga</taxon>
    </lineage>
</organism>
<dbReference type="PANTHER" id="PTHR42878">
    <property type="entry name" value="TWO-COMPONENT HISTIDINE KINASE"/>
    <property type="match status" value="1"/>
</dbReference>
<evidence type="ECO:0000256" key="7">
    <source>
        <dbReference type="ARBA" id="ARBA00022741"/>
    </source>
</evidence>
<accession>A0A974WHH6</accession>
<dbReference type="InterPro" id="IPR003661">
    <property type="entry name" value="HisK_dim/P_dom"/>
</dbReference>
<dbReference type="SMART" id="SM00387">
    <property type="entry name" value="HATPase_c"/>
    <property type="match status" value="1"/>
</dbReference>
<keyword evidence="16" id="KW-1185">Reference proteome</keyword>
<dbReference type="InterPro" id="IPR004358">
    <property type="entry name" value="Sig_transdc_His_kin-like_C"/>
</dbReference>
<dbReference type="GO" id="GO:0005524">
    <property type="term" value="F:ATP binding"/>
    <property type="evidence" value="ECO:0007669"/>
    <property type="project" value="UniProtKB-KW"/>
</dbReference>
<dbReference type="SUPFAM" id="SSF55874">
    <property type="entry name" value="ATPase domain of HSP90 chaperone/DNA topoisomerase II/histidine kinase"/>
    <property type="match status" value="1"/>
</dbReference>
<reference evidence="15" key="1">
    <citation type="submission" date="2021-02" db="EMBL/GenBank/DDBJ databases">
        <title>Fulvivirga sp. S481 isolated from sea water.</title>
        <authorList>
            <person name="Bae S.S."/>
            <person name="Baek K."/>
        </authorList>
    </citation>
    <scope>NUCLEOTIDE SEQUENCE</scope>
    <source>
        <strain evidence="15">S481</strain>
    </source>
</reference>
<comment type="catalytic activity">
    <reaction evidence="1">
        <text>ATP + protein L-histidine = ADP + protein N-phospho-L-histidine.</text>
        <dbReference type="EC" id="2.7.13.3"/>
    </reaction>
</comment>
<dbReference type="Gene3D" id="1.10.287.130">
    <property type="match status" value="1"/>
</dbReference>
<dbReference type="InterPro" id="IPR003594">
    <property type="entry name" value="HATPase_dom"/>
</dbReference>
<dbReference type="SUPFAM" id="SSF47384">
    <property type="entry name" value="Homodimeric domain of signal transducing histidine kinase"/>
    <property type="match status" value="1"/>
</dbReference>
<dbReference type="Pfam" id="PF00989">
    <property type="entry name" value="PAS"/>
    <property type="match status" value="1"/>
</dbReference>
<evidence type="ECO:0000256" key="2">
    <source>
        <dbReference type="ARBA" id="ARBA00004141"/>
    </source>
</evidence>
<dbReference type="PRINTS" id="PR00344">
    <property type="entry name" value="BCTRLSENSOR"/>
</dbReference>
<keyword evidence="12 13" id="KW-0472">Membrane</keyword>
<dbReference type="SUPFAM" id="SSF55785">
    <property type="entry name" value="PYP-like sensor domain (PAS domain)"/>
    <property type="match status" value="1"/>
</dbReference>
<keyword evidence="11" id="KW-0902">Two-component regulatory system</keyword>
<keyword evidence="6 13" id="KW-0812">Transmembrane</keyword>
<dbReference type="CDD" id="cd00082">
    <property type="entry name" value="HisKA"/>
    <property type="match status" value="1"/>
</dbReference>
<dbReference type="CDD" id="cd00130">
    <property type="entry name" value="PAS"/>
    <property type="match status" value="1"/>
</dbReference>
<dbReference type="InterPro" id="IPR050351">
    <property type="entry name" value="BphY/WalK/GraS-like"/>
</dbReference>
<dbReference type="Gene3D" id="3.30.450.20">
    <property type="entry name" value="PAS domain"/>
    <property type="match status" value="1"/>
</dbReference>
<dbReference type="InterPro" id="IPR036890">
    <property type="entry name" value="HATPase_C_sf"/>
</dbReference>
<keyword evidence="7" id="KW-0547">Nucleotide-binding</keyword>
<name>A0A974WHH6_9BACT</name>
<keyword evidence="4" id="KW-0597">Phosphoprotein</keyword>
<evidence type="ECO:0000256" key="4">
    <source>
        <dbReference type="ARBA" id="ARBA00022553"/>
    </source>
</evidence>
<dbReference type="RefSeq" id="WP_205721838.1">
    <property type="nucleotide sequence ID" value="NZ_CP070608.1"/>
</dbReference>
<feature type="transmembrane region" description="Helical" evidence="13">
    <location>
        <begin position="161"/>
        <end position="180"/>
    </location>
</feature>
<evidence type="ECO:0000256" key="8">
    <source>
        <dbReference type="ARBA" id="ARBA00022777"/>
    </source>
</evidence>
<dbReference type="KEGG" id="fuv:JR347_17355"/>
<comment type="subcellular location">
    <subcellularLocation>
        <location evidence="2">Membrane</location>
        <topology evidence="2">Multi-pass membrane protein</topology>
    </subcellularLocation>
</comment>
<evidence type="ECO:0000256" key="11">
    <source>
        <dbReference type="ARBA" id="ARBA00023012"/>
    </source>
</evidence>
<evidence type="ECO:0000256" key="13">
    <source>
        <dbReference type="SAM" id="Phobius"/>
    </source>
</evidence>
<feature type="transmembrane region" description="Helical" evidence="13">
    <location>
        <begin position="83"/>
        <end position="102"/>
    </location>
</feature>
<gene>
    <name evidence="15" type="ORF">JR347_17355</name>
</gene>
<evidence type="ECO:0000313" key="15">
    <source>
        <dbReference type="EMBL" id="QSE97327.1"/>
    </source>
</evidence>
<dbReference type="AlphaFoldDB" id="A0A974WHH6"/>
<dbReference type="PROSITE" id="PS50109">
    <property type="entry name" value="HIS_KIN"/>
    <property type="match status" value="1"/>
</dbReference>
<proteinExistence type="predicted"/>
<dbReference type="EMBL" id="CP070608">
    <property type="protein sequence ID" value="QSE97327.1"/>
    <property type="molecule type" value="Genomic_DNA"/>
</dbReference>